<dbReference type="AlphaFoldDB" id="A0AAV7U352"/>
<comment type="caution">
    <text evidence="2">The sequence shown here is derived from an EMBL/GenBank/DDBJ whole genome shotgun (WGS) entry which is preliminary data.</text>
</comment>
<feature type="region of interest" description="Disordered" evidence="1">
    <location>
        <begin position="197"/>
        <end position="245"/>
    </location>
</feature>
<dbReference type="EMBL" id="JANPWB010000006">
    <property type="protein sequence ID" value="KAJ1182804.1"/>
    <property type="molecule type" value="Genomic_DNA"/>
</dbReference>
<protein>
    <submittedName>
        <fullName evidence="2">Uncharacterized protein</fullName>
    </submittedName>
</protein>
<name>A0AAV7U352_PLEWA</name>
<evidence type="ECO:0000313" key="3">
    <source>
        <dbReference type="Proteomes" id="UP001066276"/>
    </source>
</evidence>
<proteinExistence type="predicted"/>
<dbReference type="Proteomes" id="UP001066276">
    <property type="component" value="Chromosome 3_2"/>
</dbReference>
<keyword evidence="3" id="KW-1185">Reference proteome</keyword>
<evidence type="ECO:0000256" key="1">
    <source>
        <dbReference type="SAM" id="MobiDB-lite"/>
    </source>
</evidence>
<feature type="compositionally biased region" description="Basic and acidic residues" evidence="1">
    <location>
        <begin position="1"/>
        <end position="17"/>
    </location>
</feature>
<reference evidence="2" key="1">
    <citation type="journal article" date="2022" name="bioRxiv">
        <title>Sequencing and chromosome-scale assembly of the giantPleurodeles waltlgenome.</title>
        <authorList>
            <person name="Brown T."/>
            <person name="Elewa A."/>
            <person name="Iarovenko S."/>
            <person name="Subramanian E."/>
            <person name="Araus A.J."/>
            <person name="Petzold A."/>
            <person name="Susuki M."/>
            <person name="Suzuki K.-i.T."/>
            <person name="Hayashi T."/>
            <person name="Toyoda A."/>
            <person name="Oliveira C."/>
            <person name="Osipova E."/>
            <person name="Leigh N.D."/>
            <person name="Simon A."/>
            <person name="Yun M.H."/>
        </authorList>
    </citation>
    <scope>NUCLEOTIDE SEQUENCE</scope>
    <source>
        <strain evidence="2">20211129_DDA</strain>
        <tissue evidence="2">Liver</tissue>
    </source>
</reference>
<gene>
    <name evidence="2" type="ORF">NDU88_007981</name>
</gene>
<feature type="region of interest" description="Disordered" evidence="1">
    <location>
        <begin position="1"/>
        <end position="21"/>
    </location>
</feature>
<evidence type="ECO:0000313" key="2">
    <source>
        <dbReference type="EMBL" id="KAJ1182804.1"/>
    </source>
</evidence>
<sequence length="261" mass="28321">MVYIKSREVAPKEEPARGRRRQLPVPLLASTPHSSKNATYLLHPHLGRKKLRGGQTLENLHQNCNQSTCLPALLRLQSRRAVSLKPEHVSTGAAATAVTASSESETGARVYRRCGDCSHGEHTCLPALRRLQSRRAVSLKPEHVSTGAAATAVTASSESETGARVYRRCGDCSHGEHTCLPALRRLQSRREVSLKPEHVSTGAAATAVTESNESETRRRAMSLKPEHVSTGAAEIAVTESSESETGARVYRRCCDCSHGEQ</sequence>
<organism evidence="2 3">
    <name type="scientific">Pleurodeles waltl</name>
    <name type="common">Iberian ribbed newt</name>
    <dbReference type="NCBI Taxonomy" id="8319"/>
    <lineage>
        <taxon>Eukaryota</taxon>
        <taxon>Metazoa</taxon>
        <taxon>Chordata</taxon>
        <taxon>Craniata</taxon>
        <taxon>Vertebrata</taxon>
        <taxon>Euteleostomi</taxon>
        <taxon>Amphibia</taxon>
        <taxon>Batrachia</taxon>
        <taxon>Caudata</taxon>
        <taxon>Salamandroidea</taxon>
        <taxon>Salamandridae</taxon>
        <taxon>Pleurodelinae</taxon>
        <taxon>Pleurodeles</taxon>
    </lineage>
</organism>
<accession>A0AAV7U352</accession>